<keyword evidence="1" id="KW-0472">Membrane</keyword>
<keyword evidence="1" id="KW-0812">Transmembrane</keyword>
<feature type="transmembrane region" description="Helical" evidence="1">
    <location>
        <begin position="38"/>
        <end position="58"/>
    </location>
</feature>
<evidence type="ECO:0000313" key="3">
    <source>
        <dbReference type="Proteomes" id="UP001596203"/>
    </source>
</evidence>
<keyword evidence="1" id="KW-1133">Transmembrane helix</keyword>
<dbReference type="EMBL" id="JBHSPR010000010">
    <property type="protein sequence ID" value="MFC6017808.1"/>
    <property type="molecule type" value="Genomic_DNA"/>
</dbReference>
<proteinExistence type="predicted"/>
<name>A0ABW1KAI1_9ACTN</name>
<evidence type="ECO:0000256" key="1">
    <source>
        <dbReference type="SAM" id="Phobius"/>
    </source>
</evidence>
<dbReference type="Proteomes" id="UP001596203">
    <property type="component" value="Unassembled WGS sequence"/>
</dbReference>
<sequence length="102" mass="10550">MPPLLQDTWKVALIVAGLVGLAGIFWPGLPLVGVGAELSALVVLGTATVMYTIALAAISGWQALVAGSFIGGIGIASWWRASLIVRDLRRLARANDAAEGQP</sequence>
<feature type="transmembrane region" description="Helical" evidence="1">
    <location>
        <begin position="12"/>
        <end position="31"/>
    </location>
</feature>
<protein>
    <recommendedName>
        <fullName evidence="4">DUF2530 domain-containing protein</fullName>
    </recommendedName>
</protein>
<accession>A0ABW1KAI1</accession>
<comment type="caution">
    <text evidence="2">The sequence shown here is derived from an EMBL/GenBank/DDBJ whole genome shotgun (WGS) entry which is preliminary data.</text>
</comment>
<dbReference type="RefSeq" id="WP_377422356.1">
    <property type="nucleotide sequence ID" value="NZ_JBHSPR010000010.1"/>
</dbReference>
<reference evidence="3" key="1">
    <citation type="journal article" date="2019" name="Int. J. Syst. Evol. Microbiol.">
        <title>The Global Catalogue of Microorganisms (GCM) 10K type strain sequencing project: providing services to taxonomists for standard genome sequencing and annotation.</title>
        <authorList>
            <consortium name="The Broad Institute Genomics Platform"/>
            <consortium name="The Broad Institute Genome Sequencing Center for Infectious Disease"/>
            <person name="Wu L."/>
            <person name="Ma J."/>
        </authorList>
    </citation>
    <scope>NUCLEOTIDE SEQUENCE [LARGE SCALE GENOMIC DNA]</scope>
    <source>
        <strain evidence="3">ZS-35-S2</strain>
    </source>
</reference>
<feature type="transmembrane region" description="Helical" evidence="1">
    <location>
        <begin position="64"/>
        <end position="83"/>
    </location>
</feature>
<keyword evidence="3" id="KW-1185">Reference proteome</keyword>
<evidence type="ECO:0008006" key="4">
    <source>
        <dbReference type="Google" id="ProtNLM"/>
    </source>
</evidence>
<evidence type="ECO:0000313" key="2">
    <source>
        <dbReference type="EMBL" id="MFC6017808.1"/>
    </source>
</evidence>
<gene>
    <name evidence="2" type="ORF">ACFP2T_16525</name>
</gene>
<organism evidence="2 3">
    <name type="scientific">Plantactinospora solaniradicis</name>
    <dbReference type="NCBI Taxonomy" id="1723736"/>
    <lineage>
        <taxon>Bacteria</taxon>
        <taxon>Bacillati</taxon>
        <taxon>Actinomycetota</taxon>
        <taxon>Actinomycetes</taxon>
        <taxon>Micromonosporales</taxon>
        <taxon>Micromonosporaceae</taxon>
        <taxon>Plantactinospora</taxon>
    </lineage>
</organism>